<comment type="caution">
    <text evidence="1">The sequence shown here is derived from an EMBL/GenBank/DDBJ whole genome shotgun (WGS) entry which is preliminary data.</text>
</comment>
<evidence type="ECO:0000313" key="2">
    <source>
        <dbReference type="Proteomes" id="UP001159363"/>
    </source>
</evidence>
<sequence>MKAAWRNILSEWKTSKLVLKETVLKKKHFPFLLKILMDTLAPNSAENLKWGFRKCGNHPINVQELLCRLPSRKCDQGIVQDSFIEALHDKISEWSTYSQSSRGRKNVQVTPAQSVTGVMSIHLGTKKQTSKKLTYERCSEEEGGRYSLKDSSDEDNF</sequence>
<reference evidence="1 2" key="1">
    <citation type="submission" date="2023-02" db="EMBL/GenBank/DDBJ databases">
        <title>LHISI_Scaffold_Assembly.</title>
        <authorList>
            <person name="Stuart O.P."/>
            <person name="Cleave R."/>
            <person name="Magrath M.J.L."/>
            <person name="Mikheyev A.S."/>
        </authorList>
    </citation>
    <scope>NUCLEOTIDE SEQUENCE [LARGE SCALE GENOMIC DNA]</scope>
    <source>
        <strain evidence="1">Daus_M_001</strain>
        <tissue evidence="1">Leg muscle</tissue>
    </source>
</reference>
<accession>A0ABQ9IB07</accession>
<protein>
    <submittedName>
        <fullName evidence="1">Uncharacterized protein</fullName>
    </submittedName>
</protein>
<gene>
    <name evidence="1" type="ORF">PR048_006422</name>
</gene>
<name>A0ABQ9IB07_9NEOP</name>
<dbReference type="Proteomes" id="UP001159363">
    <property type="component" value="Chromosome 2"/>
</dbReference>
<dbReference type="EMBL" id="JARBHB010000002">
    <property type="protein sequence ID" value="KAJ8893821.1"/>
    <property type="molecule type" value="Genomic_DNA"/>
</dbReference>
<proteinExistence type="predicted"/>
<keyword evidence="2" id="KW-1185">Reference proteome</keyword>
<evidence type="ECO:0000313" key="1">
    <source>
        <dbReference type="EMBL" id="KAJ8893821.1"/>
    </source>
</evidence>
<organism evidence="1 2">
    <name type="scientific">Dryococelus australis</name>
    <dbReference type="NCBI Taxonomy" id="614101"/>
    <lineage>
        <taxon>Eukaryota</taxon>
        <taxon>Metazoa</taxon>
        <taxon>Ecdysozoa</taxon>
        <taxon>Arthropoda</taxon>
        <taxon>Hexapoda</taxon>
        <taxon>Insecta</taxon>
        <taxon>Pterygota</taxon>
        <taxon>Neoptera</taxon>
        <taxon>Polyneoptera</taxon>
        <taxon>Phasmatodea</taxon>
        <taxon>Verophasmatodea</taxon>
        <taxon>Anareolatae</taxon>
        <taxon>Phasmatidae</taxon>
        <taxon>Eurycanthinae</taxon>
        <taxon>Dryococelus</taxon>
    </lineage>
</organism>